<dbReference type="AlphaFoldDB" id="A0A239HPT2"/>
<sequence length="87" mass="9708">MQPQNARFAVRLEFRLALARDANEVWDLDNLISPTLNAMEGVFGTRARRGTPQSADDRVDRIEAAKRLPSADETVGATIDVWVIEPD</sequence>
<name>A0A239HPT2_9ACTN</name>
<proteinExistence type="predicted"/>
<dbReference type="EMBL" id="FZOD01000017">
    <property type="protein sequence ID" value="SNS83316.1"/>
    <property type="molecule type" value="Genomic_DNA"/>
</dbReference>
<evidence type="ECO:0000313" key="2">
    <source>
        <dbReference type="Proteomes" id="UP000198282"/>
    </source>
</evidence>
<dbReference type="Proteomes" id="UP000198282">
    <property type="component" value="Unassembled WGS sequence"/>
</dbReference>
<organism evidence="1 2">
    <name type="scientific">Streptosporangium subroseum</name>
    <dbReference type="NCBI Taxonomy" id="106412"/>
    <lineage>
        <taxon>Bacteria</taxon>
        <taxon>Bacillati</taxon>
        <taxon>Actinomycetota</taxon>
        <taxon>Actinomycetes</taxon>
        <taxon>Streptosporangiales</taxon>
        <taxon>Streptosporangiaceae</taxon>
        <taxon>Streptosporangium</taxon>
    </lineage>
</organism>
<reference evidence="1 2" key="1">
    <citation type="submission" date="2017-06" db="EMBL/GenBank/DDBJ databases">
        <authorList>
            <person name="Kim H.J."/>
            <person name="Triplett B.A."/>
        </authorList>
    </citation>
    <scope>NUCLEOTIDE SEQUENCE [LARGE SCALE GENOMIC DNA]</scope>
    <source>
        <strain evidence="1 2">CGMCC 4.2132</strain>
    </source>
</reference>
<keyword evidence="2" id="KW-1185">Reference proteome</keyword>
<accession>A0A239HPT2</accession>
<gene>
    <name evidence="1" type="ORF">SAMN05216276_101776</name>
</gene>
<evidence type="ECO:0000313" key="1">
    <source>
        <dbReference type="EMBL" id="SNS83316.1"/>
    </source>
</evidence>
<protein>
    <submittedName>
        <fullName evidence="1">Uncharacterized protein</fullName>
    </submittedName>
</protein>